<dbReference type="GO" id="GO:0102682">
    <property type="term" value="F:cytokinin riboside 5'-monophosphate phosphoribohydrolase activity"/>
    <property type="evidence" value="ECO:0007669"/>
    <property type="project" value="RHEA"/>
</dbReference>
<dbReference type="RefSeq" id="WP_093619185.1">
    <property type="nucleotide sequence ID" value="NZ_BOMT01000060.1"/>
</dbReference>
<keyword evidence="2" id="KW-0378">Hydrolase</keyword>
<dbReference type="NCBIfam" id="TIGR00730">
    <property type="entry name" value="Rossman fold protein, TIGR00730 family"/>
    <property type="match status" value="1"/>
</dbReference>
<dbReference type="PANTHER" id="PTHR31223">
    <property type="entry name" value="LOG FAMILY PROTEIN YJL055W"/>
    <property type="match status" value="1"/>
</dbReference>
<comment type="similarity">
    <text evidence="1 2">Belongs to the LOG family.</text>
</comment>
<dbReference type="OrthoDB" id="9801098at2"/>
<evidence type="ECO:0000313" key="4">
    <source>
        <dbReference type="Proteomes" id="UP000199645"/>
    </source>
</evidence>
<dbReference type="GO" id="GO:0005829">
    <property type="term" value="C:cytosol"/>
    <property type="evidence" value="ECO:0007669"/>
    <property type="project" value="TreeGrafter"/>
</dbReference>
<dbReference type="STRING" id="35752.SAMN05421541_111271"/>
<gene>
    <name evidence="3" type="ORF">SAMN05421541_111271</name>
</gene>
<keyword evidence="4" id="KW-1185">Reference proteome</keyword>
<dbReference type="AlphaFoldDB" id="A0A1I2J5M6"/>
<accession>A0A1I2J5M6</accession>
<organism evidence="3 4">
    <name type="scientific">Actinoplanes philippinensis</name>
    <dbReference type="NCBI Taxonomy" id="35752"/>
    <lineage>
        <taxon>Bacteria</taxon>
        <taxon>Bacillati</taxon>
        <taxon>Actinomycetota</taxon>
        <taxon>Actinomycetes</taxon>
        <taxon>Micromonosporales</taxon>
        <taxon>Micromonosporaceae</taxon>
        <taxon>Actinoplanes</taxon>
    </lineage>
</organism>
<evidence type="ECO:0000313" key="3">
    <source>
        <dbReference type="EMBL" id="SFF49143.1"/>
    </source>
</evidence>
<dbReference type="Proteomes" id="UP000199645">
    <property type="component" value="Unassembled WGS sequence"/>
</dbReference>
<evidence type="ECO:0000256" key="1">
    <source>
        <dbReference type="ARBA" id="ARBA00006763"/>
    </source>
</evidence>
<proteinExistence type="inferred from homology"/>
<dbReference type="InterPro" id="IPR031100">
    <property type="entry name" value="LOG_fam"/>
</dbReference>
<protein>
    <recommendedName>
        <fullName evidence="2">Cytokinin riboside 5'-monophosphate phosphoribohydrolase</fullName>
        <ecNumber evidence="2">3.2.2.n1</ecNumber>
    </recommendedName>
</protein>
<name>A0A1I2J5M6_9ACTN</name>
<comment type="catalytic activity">
    <reaction evidence="2">
        <text>N(6)-(dimethylallyl)adenosine 5'-phosphate + H2O = N(6)-dimethylallyladenine + D-ribose 5-phosphate</text>
        <dbReference type="Rhea" id="RHEA:48560"/>
        <dbReference type="ChEBI" id="CHEBI:15377"/>
        <dbReference type="ChEBI" id="CHEBI:17660"/>
        <dbReference type="ChEBI" id="CHEBI:57526"/>
        <dbReference type="ChEBI" id="CHEBI:78346"/>
        <dbReference type="EC" id="3.2.2.n1"/>
    </reaction>
</comment>
<dbReference type="PANTHER" id="PTHR31223:SF70">
    <property type="entry name" value="LOG FAMILY PROTEIN YJL055W"/>
    <property type="match status" value="1"/>
</dbReference>
<evidence type="ECO:0000256" key="2">
    <source>
        <dbReference type="RuleBase" id="RU363015"/>
    </source>
</evidence>
<dbReference type="Gene3D" id="3.40.50.450">
    <property type="match status" value="1"/>
</dbReference>
<sequence>MAAICVFCASSTTLEQRWLDLAAETGRVLAERGHTLVSGGGRVGMMGAVTDGARSAGGHTLGIIPQCLVDLEVADEASAELVVTGDMAARKTVMIDRSDAFITLPGGLGTLDELFEVWTTATLDVHGKPIILVDPDGFYDGLTRWLATLVDQKFVRPAAMEMLHTVRTVTEAVDLTETLLAAGPRSGPSGAASGTASPAAH</sequence>
<dbReference type="EC" id="3.2.2.n1" evidence="2"/>
<comment type="catalytic activity">
    <reaction evidence="2">
        <text>9-ribosyl-trans-zeatin 5'-phosphate + H2O = trans-zeatin + D-ribose 5-phosphate</text>
        <dbReference type="Rhea" id="RHEA:48564"/>
        <dbReference type="ChEBI" id="CHEBI:15377"/>
        <dbReference type="ChEBI" id="CHEBI:16522"/>
        <dbReference type="ChEBI" id="CHEBI:78346"/>
        <dbReference type="ChEBI" id="CHEBI:87947"/>
        <dbReference type="EC" id="3.2.2.n1"/>
    </reaction>
</comment>
<reference evidence="3 4" key="1">
    <citation type="submission" date="2016-10" db="EMBL/GenBank/DDBJ databases">
        <authorList>
            <person name="de Groot N.N."/>
        </authorList>
    </citation>
    <scope>NUCLEOTIDE SEQUENCE [LARGE SCALE GENOMIC DNA]</scope>
    <source>
        <strain evidence="3 4">DSM 43019</strain>
    </source>
</reference>
<dbReference type="Pfam" id="PF03641">
    <property type="entry name" value="Lysine_decarbox"/>
    <property type="match status" value="1"/>
</dbReference>
<dbReference type="GO" id="GO:0009691">
    <property type="term" value="P:cytokinin biosynthetic process"/>
    <property type="evidence" value="ECO:0007669"/>
    <property type="project" value="UniProtKB-UniRule"/>
</dbReference>
<dbReference type="EMBL" id="FONV01000011">
    <property type="protein sequence ID" value="SFF49143.1"/>
    <property type="molecule type" value="Genomic_DNA"/>
</dbReference>
<dbReference type="SUPFAM" id="SSF102405">
    <property type="entry name" value="MCP/YpsA-like"/>
    <property type="match status" value="1"/>
</dbReference>
<keyword evidence="2" id="KW-0203">Cytokinin biosynthesis</keyword>
<dbReference type="InterPro" id="IPR005269">
    <property type="entry name" value="LOG"/>
</dbReference>